<evidence type="ECO:0000313" key="2">
    <source>
        <dbReference type="Proteomes" id="UP001549749"/>
    </source>
</evidence>
<accession>A0ABV2T4U0</accession>
<dbReference type="RefSeq" id="WP_354660280.1">
    <property type="nucleotide sequence ID" value="NZ_JBEXAC010000001.1"/>
</dbReference>
<protein>
    <submittedName>
        <fullName evidence="1">DsrE family protein</fullName>
    </submittedName>
</protein>
<keyword evidence="2" id="KW-1185">Reference proteome</keyword>
<dbReference type="SUPFAM" id="SSF75169">
    <property type="entry name" value="DsrEFH-like"/>
    <property type="match status" value="1"/>
</dbReference>
<dbReference type="EMBL" id="JBEXAC010000001">
    <property type="protein sequence ID" value="MET6997645.1"/>
    <property type="molecule type" value="Genomic_DNA"/>
</dbReference>
<dbReference type="Pfam" id="PF02635">
    <property type="entry name" value="DsrE"/>
    <property type="match status" value="1"/>
</dbReference>
<dbReference type="PANTHER" id="PTHR37691:SF1">
    <property type="entry name" value="BLR3518 PROTEIN"/>
    <property type="match status" value="1"/>
</dbReference>
<dbReference type="InterPro" id="IPR027396">
    <property type="entry name" value="DsrEFH-like"/>
</dbReference>
<dbReference type="Gene3D" id="3.40.1260.10">
    <property type="entry name" value="DsrEFH-like"/>
    <property type="match status" value="1"/>
</dbReference>
<organism evidence="1 2">
    <name type="scientific">Chitinophaga defluvii</name>
    <dbReference type="NCBI Taxonomy" id="3163343"/>
    <lineage>
        <taxon>Bacteria</taxon>
        <taxon>Pseudomonadati</taxon>
        <taxon>Bacteroidota</taxon>
        <taxon>Chitinophagia</taxon>
        <taxon>Chitinophagales</taxon>
        <taxon>Chitinophagaceae</taxon>
        <taxon>Chitinophaga</taxon>
    </lineage>
</organism>
<dbReference type="PANTHER" id="PTHR37691">
    <property type="entry name" value="BLR3518 PROTEIN"/>
    <property type="match status" value="1"/>
</dbReference>
<gene>
    <name evidence="1" type="ORF">ABR189_09715</name>
</gene>
<evidence type="ECO:0000313" key="1">
    <source>
        <dbReference type="EMBL" id="MET6997645.1"/>
    </source>
</evidence>
<dbReference type="InterPro" id="IPR003787">
    <property type="entry name" value="Sulphur_relay_DsrE/F-like"/>
</dbReference>
<comment type="caution">
    <text evidence="1">The sequence shown here is derived from an EMBL/GenBank/DDBJ whole genome shotgun (WGS) entry which is preliminary data.</text>
</comment>
<reference evidence="1 2" key="1">
    <citation type="submission" date="2024-06" db="EMBL/GenBank/DDBJ databases">
        <title>Chitinophaga defluvii sp. nov., isolated from municipal sewage.</title>
        <authorList>
            <person name="Zhang L."/>
        </authorList>
    </citation>
    <scope>NUCLEOTIDE SEQUENCE [LARGE SCALE GENOMIC DNA]</scope>
    <source>
        <strain evidence="1 2">H8</strain>
    </source>
</reference>
<name>A0ABV2T4U0_9BACT</name>
<sequence length="116" mass="13129">MKYKVVFQITTADQEVQQAMIRQLFNLLVHFEATGVKVEVVVHGQAWPLLLAHNNSFLTDLQDLEKKGVKWLLCGNTQRQQDLTVAQLLPFVGIVAAGIGHLVERQQEGWAYIRSC</sequence>
<dbReference type="Proteomes" id="UP001549749">
    <property type="component" value="Unassembled WGS sequence"/>
</dbReference>
<proteinExistence type="predicted"/>